<sequence>MLLIAQLLDRMRLFLCFFLHIHKFGGWVDDFKCNLLFEHYKSNVETLKTSNNRRDLLFLMLIVSIMLIAIQTVNSDFVNGVLVSVGKINDKKLPGDQLLLLTFGIASFVLFVKYTQACFFADMLYKYISSIEVELNKLFPTTNLFTFEGDFYKREKSFYRRIISFFYKRIFPAILLAFLSLKLYFEIHYAKLYDVYFIITNLVFIVYWLYVTVYLIRK</sequence>
<feature type="transmembrane region" description="Helical" evidence="1">
    <location>
        <begin position="170"/>
        <end position="189"/>
    </location>
</feature>
<evidence type="ECO:0000313" key="2">
    <source>
        <dbReference type="EMBL" id="VYT46748.1"/>
    </source>
</evidence>
<feature type="transmembrane region" description="Helical" evidence="1">
    <location>
        <begin position="56"/>
        <end position="78"/>
    </location>
</feature>
<protein>
    <submittedName>
        <fullName evidence="2">Uncharacterized protein</fullName>
    </submittedName>
</protein>
<feature type="transmembrane region" description="Helical" evidence="1">
    <location>
        <begin position="98"/>
        <end position="121"/>
    </location>
</feature>
<feature type="transmembrane region" description="Helical" evidence="1">
    <location>
        <begin position="195"/>
        <end position="216"/>
    </location>
</feature>
<evidence type="ECO:0000256" key="1">
    <source>
        <dbReference type="SAM" id="Phobius"/>
    </source>
</evidence>
<keyword evidence="1" id="KW-0472">Membrane</keyword>
<keyword evidence="1" id="KW-1133">Transmembrane helix</keyword>
<reference evidence="2" key="1">
    <citation type="submission" date="2019-11" db="EMBL/GenBank/DDBJ databases">
        <authorList>
            <person name="Feng L."/>
        </authorList>
    </citation>
    <scope>NUCLEOTIDE SEQUENCE</scope>
    <source>
        <strain evidence="2">CAmalonaticusLFYP1</strain>
    </source>
</reference>
<organism evidence="2">
    <name type="scientific">Citrobacter amalonaticus</name>
    <dbReference type="NCBI Taxonomy" id="35703"/>
    <lineage>
        <taxon>Bacteria</taxon>
        <taxon>Pseudomonadati</taxon>
        <taxon>Pseudomonadota</taxon>
        <taxon>Gammaproteobacteria</taxon>
        <taxon>Enterobacterales</taxon>
        <taxon>Enterobacteriaceae</taxon>
        <taxon>Citrobacter</taxon>
    </lineage>
</organism>
<keyword evidence="1" id="KW-0812">Transmembrane</keyword>
<dbReference type="EMBL" id="CACRTI010000015">
    <property type="protein sequence ID" value="VYT46748.1"/>
    <property type="molecule type" value="Genomic_DNA"/>
</dbReference>
<dbReference type="AlphaFoldDB" id="A0A6N2WZ02"/>
<name>A0A6N2WZ02_CITAM</name>
<accession>A0A6N2WZ02</accession>
<gene>
    <name evidence="2" type="ORF">CALFYP1_00340</name>
</gene>
<proteinExistence type="predicted"/>